<dbReference type="KEGG" id="bvo:Pan97_05340"/>
<dbReference type="SMART" id="SM00368">
    <property type="entry name" value="LRR_RI"/>
    <property type="match status" value="6"/>
</dbReference>
<organism evidence="5 6">
    <name type="scientific">Bremerella volcania</name>
    <dbReference type="NCBI Taxonomy" id="2527984"/>
    <lineage>
        <taxon>Bacteria</taxon>
        <taxon>Pseudomonadati</taxon>
        <taxon>Planctomycetota</taxon>
        <taxon>Planctomycetia</taxon>
        <taxon>Pirellulales</taxon>
        <taxon>Pirellulaceae</taxon>
        <taxon>Bremerella</taxon>
    </lineage>
</organism>
<dbReference type="RefSeq" id="WP_144970479.1">
    <property type="nucleotide sequence ID" value="NZ_CP036289.1"/>
</dbReference>
<dbReference type="GO" id="GO:0005096">
    <property type="term" value="F:GTPase activator activity"/>
    <property type="evidence" value="ECO:0007669"/>
    <property type="project" value="UniProtKB-KW"/>
</dbReference>
<feature type="compositionally biased region" description="Basic and acidic residues" evidence="4">
    <location>
        <begin position="681"/>
        <end position="691"/>
    </location>
</feature>
<dbReference type="InterPro" id="IPR001611">
    <property type="entry name" value="Leu-rich_rpt"/>
</dbReference>
<dbReference type="Pfam" id="PF13516">
    <property type="entry name" value="LRR_6"/>
    <property type="match status" value="5"/>
</dbReference>
<dbReference type="PANTHER" id="PTHR24113:SF12">
    <property type="entry name" value="RAN GTPASE-ACTIVATING PROTEIN 1"/>
    <property type="match status" value="1"/>
</dbReference>
<dbReference type="InterPro" id="IPR027038">
    <property type="entry name" value="RanGap"/>
</dbReference>
<keyword evidence="6" id="KW-1185">Reference proteome</keyword>
<accession>A0A518C2V8</accession>
<dbReference type="GO" id="GO:0031267">
    <property type="term" value="F:small GTPase binding"/>
    <property type="evidence" value="ECO:0007669"/>
    <property type="project" value="TreeGrafter"/>
</dbReference>
<dbReference type="PANTHER" id="PTHR24113">
    <property type="entry name" value="RAN GTPASE-ACTIVATING PROTEIN 1"/>
    <property type="match status" value="1"/>
</dbReference>
<name>A0A518C2V8_9BACT</name>
<dbReference type="SUPFAM" id="SSF52047">
    <property type="entry name" value="RNI-like"/>
    <property type="match status" value="1"/>
</dbReference>
<dbReference type="AlphaFoldDB" id="A0A518C2V8"/>
<evidence type="ECO:0000313" key="5">
    <source>
        <dbReference type="EMBL" id="QDU73558.1"/>
    </source>
</evidence>
<feature type="region of interest" description="Disordered" evidence="4">
    <location>
        <begin position="681"/>
        <end position="715"/>
    </location>
</feature>
<evidence type="ECO:0000256" key="3">
    <source>
        <dbReference type="ARBA" id="ARBA00022737"/>
    </source>
</evidence>
<evidence type="ECO:0000313" key="6">
    <source>
        <dbReference type="Proteomes" id="UP000318626"/>
    </source>
</evidence>
<sequence>MNNDQRWQELKQLNHGPPSELAFRALLALLDTWPPDDQAEPLAYADKFLSQWPDAVRAAPWSLCKAASRGTVLPTWQLVRTLRLSSNHLTKGTVDLAQLAHHASLEHITELNLPRYSSFHELSFLYHRAERFPKLKRLCAADKYNDADVRAIAESPLWQTLERFDTESAIESFAHGEPSRIVPRLDSTSPISHLSLRAIDLMAAWDASELPKLQSVCVFIRSIDEAKALGARRELSQLQSLSIAFRCGFSGNSPFEPFLGTIIEADEAAADAFFSQAQLDQLEKLTISGYSMGYWGREGLGELGLERLIQSGLLKRLTHLRLERLPLGDRGVMTLAPALGTQLESLELIDIYCKGEGAAALAGSPGMASLRKLDLSGNRIDADQIARLATVDMPYLESLDLSGPDINPYYWNVGVQPILDTGATAWANSKSVQNLKRLRLSNCHLTDTSLAAIFDSSQLRQLTELDLSHNSFTADGFSQLASSPIWQTLHRLSLNNCRLENDAIESLARVPEAPALRAIQLAYNSIGPRGAAALASWRLLESVWELDLHDNLIGDEGLIALAQSHNLTRLLELDLEQDCWNSRTFTFSDQAAQALADSTSLARLEAIFSGCVDEYHGAAYSPGFSKDALERLRRSEWMRPSLKASLSDYSEIDEYYEQGEFDENRKLDEHDFRGHPFTLNEREADHADGRMRQLNAPRQPDRPIDKLGSPKISPLPQIAEDDEEIEGLGLRDPIPVTDHFAMMRLSLEDEDRPLPNEVGKVLSVIRWEASSVRLHWANLSQVAAVLDKRKTGATFPSTYRSMSASREISPRR</sequence>
<dbReference type="EMBL" id="CP036289">
    <property type="protein sequence ID" value="QDU73558.1"/>
    <property type="molecule type" value="Genomic_DNA"/>
</dbReference>
<keyword evidence="1" id="KW-0343">GTPase activation</keyword>
<gene>
    <name evidence="5" type="ORF">Pan97_05340</name>
</gene>
<dbReference type="OrthoDB" id="255109at2"/>
<dbReference type="GO" id="GO:0005829">
    <property type="term" value="C:cytosol"/>
    <property type="evidence" value="ECO:0007669"/>
    <property type="project" value="TreeGrafter"/>
</dbReference>
<dbReference type="GO" id="GO:0006913">
    <property type="term" value="P:nucleocytoplasmic transport"/>
    <property type="evidence" value="ECO:0007669"/>
    <property type="project" value="TreeGrafter"/>
</dbReference>
<dbReference type="GO" id="GO:0048471">
    <property type="term" value="C:perinuclear region of cytoplasm"/>
    <property type="evidence" value="ECO:0007669"/>
    <property type="project" value="TreeGrafter"/>
</dbReference>
<keyword evidence="2" id="KW-0433">Leucine-rich repeat</keyword>
<protein>
    <submittedName>
        <fullName evidence="5">Leucine Rich repeats (2 copies)</fullName>
    </submittedName>
</protein>
<dbReference type="Proteomes" id="UP000318626">
    <property type="component" value="Chromosome"/>
</dbReference>
<dbReference type="Gene3D" id="3.80.10.10">
    <property type="entry name" value="Ribonuclease Inhibitor"/>
    <property type="match status" value="3"/>
</dbReference>
<reference evidence="6" key="1">
    <citation type="submission" date="2019-02" db="EMBL/GenBank/DDBJ databases">
        <title>Deep-cultivation of Planctomycetes and their phenomic and genomic characterization uncovers novel biology.</title>
        <authorList>
            <person name="Wiegand S."/>
            <person name="Jogler M."/>
            <person name="Boedeker C."/>
            <person name="Pinto D."/>
            <person name="Vollmers J."/>
            <person name="Rivas-Marin E."/>
            <person name="Kohn T."/>
            <person name="Peeters S.H."/>
            <person name="Heuer A."/>
            <person name="Rast P."/>
            <person name="Oberbeckmann S."/>
            <person name="Bunk B."/>
            <person name="Jeske O."/>
            <person name="Meyerdierks A."/>
            <person name="Storesund J.E."/>
            <person name="Kallscheuer N."/>
            <person name="Luecker S."/>
            <person name="Lage O.M."/>
            <person name="Pohl T."/>
            <person name="Merkel B.J."/>
            <person name="Hornburger P."/>
            <person name="Mueller R.-W."/>
            <person name="Bruemmer F."/>
            <person name="Labrenz M."/>
            <person name="Spormann A.M."/>
            <person name="Op den Camp H."/>
            <person name="Overmann J."/>
            <person name="Amann R."/>
            <person name="Jetten M.S.M."/>
            <person name="Mascher T."/>
            <person name="Medema M.H."/>
            <person name="Devos D.P."/>
            <person name="Kaster A.-K."/>
            <person name="Ovreas L."/>
            <person name="Rohde M."/>
            <person name="Galperin M.Y."/>
            <person name="Jogler C."/>
        </authorList>
    </citation>
    <scope>NUCLEOTIDE SEQUENCE [LARGE SCALE GENOMIC DNA]</scope>
    <source>
        <strain evidence="6">Pan97</strain>
    </source>
</reference>
<dbReference type="InterPro" id="IPR006553">
    <property type="entry name" value="Leu-rich_rpt_Cys-con_subtyp"/>
</dbReference>
<evidence type="ECO:0000256" key="2">
    <source>
        <dbReference type="ARBA" id="ARBA00022614"/>
    </source>
</evidence>
<dbReference type="SMART" id="SM00367">
    <property type="entry name" value="LRR_CC"/>
    <property type="match status" value="3"/>
</dbReference>
<evidence type="ECO:0000256" key="4">
    <source>
        <dbReference type="SAM" id="MobiDB-lite"/>
    </source>
</evidence>
<dbReference type="InterPro" id="IPR032675">
    <property type="entry name" value="LRR_dom_sf"/>
</dbReference>
<keyword evidence="3" id="KW-0677">Repeat</keyword>
<proteinExistence type="predicted"/>
<evidence type="ECO:0000256" key="1">
    <source>
        <dbReference type="ARBA" id="ARBA00022468"/>
    </source>
</evidence>